<sequence length="362" mass="40085">MKFRRIQPMKKVFALVLAVAMVMSLSAVAFAKGVEINDGVADVDTTARRYAADSNKMIPDVIQYGKAAYFAILDVEGNLITRHEIVDGLKVKVEYEMGKELVADAGVSVVKKYVENASTIVDGAEAGYYYFVEIKTVAKETTSDADIIATLELNKSKKGDDEGKNYKVKDLEIDIEVNVGYENSYYDWYTDSGVELYVYGDTVGDNTELEPETYYLLKYDYDDETEFTFGAFADQNEGTFTVDVSGQGKNLLYYDTKLDDGIADANPDAKIFALNFNNTKFNRTGEFMYEGEDFEYAYQLMADGSLKLLGEFDGEEITFKTRVLGSYLFSDVELVAAPAAVEEPSVEVPTVDVTNPATGAAC</sequence>
<organism evidence="2 3">
    <name type="scientific">Yanshouia hominis</name>
    <dbReference type="NCBI Taxonomy" id="2763673"/>
    <lineage>
        <taxon>Bacteria</taxon>
        <taxon>Bacillati</taxon>
        <taxon>Bacillota</taxon>
        <taxon>Clostridia</taxon>
        <taxon>Eubacteriales</taxon>
        <taxon>Oscillospiraceae</taxon>
        <taxon>Yanshouia</taxon>
    </lineage>
</organism>
<reference evidence="2 3" key="1">
    <citation type="submission" date="2020-08" db="EMBL/GenBank/DDBJ databases">
        <title>Genome public.</title>
        <authorList>
            <person name="Liu C."/>
            <person name="Sun Q."/>
        </authorList>
    </citation>
    <scope>NUCLEOTIDE SEQUENCE [LARGE SCALE GENOMIC DNA]</scope>
    <source>
        <strain evidence="2 3">BX1</strain>
    </source>
</reference>
<keyword evidence="1" id="KW-0732">Signal</keyword>
<feature type="signal peptide" evidence="1">
    <location>
        <begin position="1"/>
        <end position="31"/>
    </location>
</feature>
<keyword evidence="3" id="KW-1185">Reference proteome</keyword>
<dbReference type="RefSeq" id="WP_262398723.1">
    <property type="nucleotide sequence ID" value="NZ_JACRTB010000002.1"/>
</dbReference>
<accession>A0ABR7NF60</accession>
<protein>
    <submittedName>
        <fullName evidence="2">Uncharacterized protein</fullName>
    </submittedName>
</protein>
<evidence type="ECO:0000256" key="1">
    <source>
        <dbReference type="SAM" id="SignalP"/>
    </source>
</evidence>
<feature type="chain" id="PRO_5045282015" evidence="1">
    <location>
        <begin position="32"/>
        <end position="362"/>
    </location>
</feature>
<evidence type="ECO:0000313" key="3">
    <source>
        <dbReference type="Proteomes" id="UP000658131"/>
    </source>
</evidence>
<dbReference type="Proteomes" id="UP000658131">
    <property type="component" value="Unassembled WGS sequence"/>
</dbReference>
<name>A0ABR7NF60_9FIRM</name>
<evidence type="ECO:0000313" key="2">
    <source>
        <dbReference type="EMBL" id="MBC8575034.1"/>
    </source>
</evidence>
<gene>
    <name evidence="2" type="ORF">H8717_01225</name>
</gene>
<proteinExistence type="predicted"/>
<comment type="caution">
    <text evidence="2">The sequence shown here is derived from an EMBL/GenBank/DDBJ whole genome shotgun (WGS) entry which is preliminary data.</text>
</comment>
<dbReference type="EMBL" id="JACRTB010000002">
    <property type="protein sequence ID" value="MBC8575034.1"/>
    <property type="molecule type" value="Genomic_DNA"/>
</dbReference>